<dbReference type="OrthoDB" id="2801531at2759"/>
<feature type="compositionally biased region" description="Acidic residues" evidence="1">
    <location>
        <begin position="128"/>
        <end position="140"/>
    </location>
</feature>
<feature type="region of interest" description="Disordered" evidence="1">
    <location>
        <begin position="121"/>
        <end position="140"/>
    </location>
</feature>
<dbReference type="AlphaFoldDB" id="A0A1C7ME32"/>
<comment type="caution">
    <text evidence="2">The sequence shown here is derived from an EMBL/GenBank/DDBJ whole genome shotgun (WGS) entry which is preliminary data.</text>
</comment>
<proteinExistence type="predicted"/>
<accession>A0A1C7ME32</accession>
<dbReference type="Proteomes" id="UP000092993">
    <property type="component" value="Unassembled WGS sequence"/>
</dbReference>
<keyword evidence="3" id="KW-1185">Reference proteome</keyword>
<name>A0A1C7ME32_GRIFR</name>
<gene>
    <name evidence="2" type="ORF">A0H81_06858</name>
</gene>
<reference evidence="2 3" key="1">
    <citation type="submission" date="2016-03" db="EMBL/GenBank/DDBJ databases">
        <title>Whole genome sequencing of Grifola frondosa 9006-11.</title>
        <authorList>
            <person name="Min B."/>
            <person name="Park H."/>
            <person name="Kim J.-G."/>
            <person name="Cho H."/>
            <person name="Oh Y.-L."/>
            <person name="Kong W.-S."/>
            <person name="Choi I.-G."/>
        </authorList>
    </citation>
    <scope>NUCLEOTIDE SEQUENCE [LARGE SCALE GENOMIC DNA]</scope>
    <source>
        <strain evidence="2 3">9006-11</strain>
    </source>
</reference>
<dbReference type="EMBL" id="LUGG01000007">
    <property type="protein sequence ID" value="OBZ73244.1"/>
    <property type="molecule type" value="Genomic_DNA"/>
</dbReference>
<protein>
    <submittedName>
        <fullName evidence="2">Uncharacterized protein</fullName>
    </submittedName>
</protein>
<evidence type="ECO:0000256" key="1">
    <source>
        <dbReference type="SAM" id="MobiDB-lite"/>
    </source>
</evidence>
<sequence length="206" mass="23927">MTWVLGWPLTIEYAQEYVREHRVLPNVEDPDLILSAACEHIDRKVGDDHLATLACWVNNECGVVLGICIDRKARTAAEAKPRLSRMPTEAAAYRLASLLKVHNDPEWYRYDDGTYTPWDGELFANPNDDSDDTDSEEDYLEEEYDEEECVDEEYGEGPDVVETEEFANEKGAVMRYVLWECHLYQWKLILYIALCTVCCRNIRYKL</sequence>
<dbReference type="STRING" id="5627.A0A1C7ME32"/>
<evidence type="ECO:0000313" key="3">
    <source>
        <dbReference type="Proteomes" id="UP000092993"/>
    </source>
</evidence>
<organism evidence="2 3">
    <name type="scientific">Grifola frondosa</name>
    <name type="common">Maitake</name>
    <name type="synonym">Polyporus frondosus</name>
    <dbReference type="NCBI Taxonomy" id="5627"/>
    <lineage>
        <taxon>Eukaryota</taxon>
        <taxon>Fungi</taxon>
        <taxon>Dikarya</taxon>
        <taxon>Basidiomycota</taxon>
        <taxon>Agaricomycotina</taxon>
        <taxon>Agaricomycetes</taxon>
        <taxon>Polyporales</taxon>
        <taxon>Grifolaceae</taxon>
        <taxon>Grifola</taxon>
    </lineage>
</organism>
<evidence type="ECO:0000313" key="2">
    <source>
        <dbReference type="EMBL" id="OBZ73244.1"/>
    </source>
</evidence>